<feature type="domain" description="RimM N-terminal" evidence="6">
    <location>
        <begin position="5"/>
        <end position="89"/>
    </location>
</feature>
<evidence type="ECO:0000256" key="1">
    <source>
        <dbReference type="ARBA" id="ARBA00022490"/>
    </source>
</evidence>
<evidence type="ECO:0000259" key="6">
    <source>
        <dbReference type="Pfam" id="PF01782"/>
    </source>
</evidence>
<dbReference type="SUPFAM" id="SSF50447">
    <property type="entry name" value="Translation proteins"/>
    <property type="match status" value="1"/>
</dbReference>
<comment type="subcellular location">
    <subcellularLocation>
        <location evidence="5">Cytoplasm</location>
    </subcellularLocation>
</comment>
<keyword evidence="3 5" id="KW-0698">rRNA processing</keyword>
<dbReference type="InterPro" id="IPR011033">
    <property type="entry name" value="PRC_barrel-like_sf"/>
</dbReference>
<comment type="domain">
    <text evidence="5">The PRC barrel domain binds ribosomal protein uS19.</text>
</comment>
<dbReference type="InterPro" id="IPR011961">
    <property type="entry name" value="RimM"/>
</dbReference>
<organism evidence="8 9">
    <name type="scientific">Nostocoides vanveenii</name>
    <dbReference type="NCBI Taxonomy" id="330835"/>
    <lineage>
        <taxon>Bacteria</taxon>
        <taxon>Bacillati</taxon>
        <taxon>Actinomycetota</taxon>
        <taxon>Actinomycetes</taxon>
        <taxon>Micrococcales</taxon>
        <taxon>Intrasporangiaceae</taxon>
        <taxon>Nostocoides</taxon>
    </lineage>
</organism>
<keyword evidence="2 5" id="KW-0690">Ribosome biogenesis</keyword>
<keyword evidence="9" id="KW-1185">Reference proteome</keyword>
<comment type="caution">
    <text evidence="8">The sequence shown here is derived from an EMBL/GenBank/DDBJ whole genome shotgun (WGS) entry which is preliminary data.</text>
</comment>
<gene>
    <name evidence="5 8" type="primary">rimM</name>
    <name evidence="8" type="ORF">GCM10009810_25340</name>
</gene>
<evidence type="ECO:0000256" key="4">
    <source>
        <dbReference type="ARBA" id="ARBA00023186"/>
    </source>
</evidence>
<evidence type="ECO:0000256" key="2">
    <source>
        <dbReference type="ARBA" id="ARBA00022517"/>
    </source>
</evidence>
<evidence type="ECO:0000313" key="9">
    <source>
        <dbReference type="Proteomes" id="UP001501475"/>
    </source>
</evidence>
<dbReference type="InterPro" id="IPR036976">
    <property type="entry name" value="RimM_N_sf"/>
</dbReference>
<dbReference type="InterPro" id="IPR009000">
    <property type="entry name" value="Transl_B-barrel_sf"/>
</dbReference>
<dbReference type="EMBL" id="BAAAPN010000056">
    <property type="protein sequence ID" value="GAA1765352.1"/>
    <property type="molecule type" value="Genomic_DNA"/>
</dbReference>
<accession>A0ABP4X1A2</accession>
<keyword evidence="1 5" id="KW-0963">Cytoplasm</keyword>
<sequence length="176" mass="18435">MSVLVARIGKPHSLHGEVTVQAHTDDPMGRFVPGATFVTDAAAGSGVPKSLTIRNARQHKGIWLLAFDGIPDRTGAEGLRGTQLLLDEEDETGNDEDGWYEEELVGLRVLDPAGEPLGTVAGLDVGVAQDRLVVTLTDGTEVLVPLVEAIVPSLDPTAGVVVVDAPPGLFDIAREG</sequence>
<comment type="subunit">
    <text evidence="5">Binds ribosomal protein uS19.</text>
</comment>
<keyword evidence="4 5" id="KW-0143">Chaperone</keyword>
<feature type="domain" description="Ribosome maturation factor RimM PRC barrel" evidence="7">
    <location>
        <begin position="102"/>
        <end position="169"/>
    </location>
</feature>
<comment type="function">
    <text evidence="5">An accessory protein needed during the final step in the assembly of 30S ribosomal subunit, possibly for assembly of the head region. Essential for efficient processing of 16S rRNA. May be needed both before and after RbfA during the maturation of 16S rRNA. It has affinity for free ribosomal 30S subunits but not for 70S ribosomes.</text>
</comment>
<evidence type="ECO:0000256" key="5">
    <source>
        <dbReference type="HAMAP-Rule" id="MF_00014"/>
    </source>
</evidence>
<dbReference type="HAMAP" id="MF_00014">
    <property type="entry name" value="Ribosome_mat_RimM"/>
    <property type="match status" value="1"/>
</dbReference>
<comment type="similarity">
    <text evidence="5">Belongs to the RimM family.</text>
</comment>
<evidence type="ECO:0000313" key="8">
    <source>
        <dbReference type="EMBL" id="GAA1765352.1"/>
    </source>
</evidence>
<dbReference type="PANTHER" id="PTHR33692">
    <property type="entry name" value="RIBOSOME MATURATION FACTOR RIMM"/>
    <property type="match status" value="1"/>
</dbReference>
<evidence type="ECO:0000256" key="3">
    <source>
        <dbReference type="ARBA" id="ARBA00022552"/>
    </source>
</evidence>
<dbReference type="SUPFAM" id="SSF50346">
    <property type="entry name" value="PRC-barrel domain"/>
    <property type="match status" value="1"/>
</dbReference>
<proteinExistence type="inferred from homology"/>
<dbReference type="Gene3D" id="2.40.30.60">
    <property type="entry name" value="RimM"/>
    <property type="match status" value="1"/>
</dbReference>
<dbReference type="InterPro" id="IPR056792">
    <property type="entry name" value="PRC_RimM"/>
</dbReference>
<reference evidence="9" key="1">
    <citation type="journal article" date="2019" name="Int. J. Syst. Evol. Microbiol.">
        <title>The Global Catalogue of Microorganisms (GCM) 10K type strain sequencing project: providing services to taxonomists for standard genome sequencing and annotation.</title>
        <authorList>
            <consortium name="The Broad Institute Genomics Platform"/>
            <consortium name="The Broad Institute Genome Sequencing Center for Infectious Disease"/>
            <person name="Wu L."/>
            <person name="Ma J."/>
        </authorList>
    </citation>
    <scope>NUCLEOTIDE SEQUENCE [LARGE SCALE GENOMIC DNA]</scope>
    <source>
        <strain evidence="9">JCM 15591</strain>
    </source>
</reference>
<dbReference type="Proteomes" id="UP001501475">
    <property type="component" value="Unassembled WGS sequence"/>
</dbReference>
<dbReference type="Pfam" id="PF24986">
    <property type="entry name" value="PRC_RimM"/>
    <property type="match status" value="1"/>
</dbReference>
<evidence type="ECO:0000259" key="7">
    <source>
        <dbReference type="Pfam" id="PF24986"/>
    </source>
</evidence>
<dbReference type="InterPro" id="IPR002676">
    <property type="entry name" value="RimM_N"/>
</dbReference>
<protein>
    <recommendedName>
        <fullName evidence="5">Ribosome maturation factor RimM</fullName>
    </recommendedName>
</protein>
<dbReference type="PANTHER" id="PTHR33692:SF1">
    <property type="entry name" value="RIBOSOME MATURATION FACTOR RIMM"/>
    <property type="match status" value="1"/>
</dbReference>
<dbReference type="Gene3D" id="2.30.30.240">
    <property type="entry name" value="PRC-barrel domain"/>
    <property type="match status" value="1"/>
</dbReference>
<dbReference type="NCBIfam" id="TIGR02273">
    <property type="entry name" value="16S_RimM"/>
    <property type="match status" value="1"/>
</dbReference>
<name>A0ABP4X1A2_9MICO</name>
<dbReference type="Pfam" id="PF01782">
    <property type="entry name" value="RimM"/>
    <property type="match status" value="1"/>
</dbReference>
<dbReference type="RefSeq" id="WP_344066921.1">
    <property type="nucleotide sequence ID" value="NZ_BAAAPN010000056.1"/>
</dbReference>